<dbReference type="AlphaFoldDB" id="A0A5D4SQB1"/>
<gene>
    <name evidence="5" type="ORF">FZD47_06255</name>
</gene>
<dbReference type="PRINTS" id="PR00502">
    <property type="entry name" value="NUDIXFAMILY"/>
</dbReference>
<dbReference type="EMBL" id="VTES01000002">
    <property type="protein sequence ID" value="TYS64951.1"/>
    <property type="molecule type" value="Genomic_DNA"/>
</dbReference>
<keyword evidence="2 3" id="KW-0378">Hydrolase</keyword>
<dbReference type="PANTHER" id="PTHR43046">
    <property type="entry name" value="GDP-MANNOSE MANNOSYL HYDROLASE"/>
    <property type="match status" value="1"/>
</dbReference>
<dbReference type="PROSITE" id="PS00893">
    <property type="entry name" value="NUDIX_BOX"/>
    <property type="match status" value="1"/>
</dbReference>
<comment type="caution">
    <text evidence="5">The sequence shown here is derived from an EMBL/GenBank/DDBJ whole genome shotgun (WGS) entry which is preliminary data.</text>
</comment>
<comment type="cofactor">
    <cofactor evidence="1">
        <name>Mg(2+)</name>
        <dbReference type="ChEBI" id="CHEBI:18420"/>
    </cofactor>
</comment>
<dbReference type="InterPro" id="IPR020476">
    <property type="entry name" value="Nudix_hydrolase"/>
</dbReference>
<evidence type="ECO:0000256" key="3">
    <source>
        <dbReference type="RuleBase" id="RU003476"/>
    </source>
</evidence>
<dbReference type="CDD" id="cd04677">
    <property type="entry name" value="NUDIX_Hydrolase"/>
    <property type="match status" value="1"/>
</dbReference>
<dbReference type="Pfam" id="PF00293">
    <property type="entry name" value="NUDIX"/>
    <property type="match status" value="1"/>
</dbReference>
<dbReference type="PANTHER" id="PTHR43046:SF2">
    <property type="entry name" value="8-OXO-DGTP DIPHOSPHATASE-RELATED"/>
    <property type="match status" value="1"/>
</dbReference>
<sequence length="165" mass="18527">MNGGAQMGYIEELRKIVGHRPLILTGSVGILVNKRGQLLLQQRVFPAGSWGLPGGLMELGESAEETCMREVWEETGLTAGSLKLINVYSGKNYLVTAENGDQFYAVTIAYFTETFSGEMKMDPQESMNIKFYHPDEFPENMVGSHKVIIEDFICNIYKKEKYATE</sequence>
<reference evidence="5 6" key="1">
    <citation type="submission" date="2019-08" db="EMBL/GenBank/DDBJ databases">
        <title>Bacillus genomes from the desert of Cuatro Cienegas, Coahuila.</title>
        <authorList>
            <person name="Olmedo-Alvarez G."/>
        </authorList>
    </citation>
    <scope>NUCLEOTIDE SEQUENCE [LARGE SCALE GENOMIC DNA]</scope>
    <source>
        <strain evidence="5 6">CH37_1T</strain>
    </source>
</reference>
<dbReference type="GO" id="GO:0016787">
    <property type="term" value="F:hydrolase activity"/>
    <property type="evidence" value="ECO:0007669"/>
    <property type="project" value="UniProtKB-KW"/>
</dbReference>
<name>A0A5D4SQB1_9BACI</name>
<dbReference type="Proteomes" id="UP000323732">
    <property type="component" value="Unassembled WGS sequence"/>
</dbReference>
<dbReference type="Gene3D" id="3.90.79.10">
    <property type="entry name" value="Nucleoside Triphosphate Pyrophosphohydrolase"/>
    <property type="match status" value="1"/>
</dbReference>
<dbReference type="PROSITE" id="PS51462">
    <property type="entry name" value="NUDIX"/>
    <property type="match status" value="1"/>
</dbReference>
<evidence type="ECO:0000259" key="4">
    <source>
        <dbReference type="PROSITE" id="PS51462"/>
    </source>
</evidence>
<comment type="similarity">
    <text evidence="3">Belongs to the Nudix hydrolase family.</text>
</comment>
<protein>
    <submittedName>
        <fullName evidence="5">NUDIX hydrolase</fullName>
    </submittedName>
</protein>
<dbReference type="InterPro" id="IPR000086">
    <property type="entry name" value="NUDIX_hydrolase_dom"/>
</dbReference>
<proteinExistence type="inferred from homology"/>
<feature type="domain" description="Nudix hydrolase" evidence="4">
    <location>
        <begin position="21"/>
        <end position="155"/>
    </location>
</feature>
<dbReference type="InterPro" id="IPR015797">
    <property type="entry name" value="NUDIX_hydrolase-like_dom_sf"/>
</dbReference>
<evidence type="ECO:0000256" key="2">
    <source>
        <dbReference type="ARBA" id="ARBA00022801"/>
    </source>
</evidence>
<dbReference type="SUPFAM" id="SSF55811">
    <property type="entry name" value="Nudix"/>
    <property type="match status" value="1"/>
</dbReference>
<evidence type="ECO:0000256" key="1">
    <source>
        <dbReference type="ARBA" id="ARBA00001946"/>
    </source>
</evidence>
<evidence type="ECO:0000313" key="6">
    <source>
        <dbReference type="Proteomes" id="UP000323732"/>
    </source>
</evidence>
<accession>A0A5D4SQB1</accession>
<organism evidence="5 6">
    <name type="scientific">Bacillus infantis</name>
    <dbReference type="NCBI Taxonomy" id="324767"/>
    <lineage>
        <taxon>Bacteria</taxon>
        <taxon>Bacillati</taxon>
        <taxon>Bacillota</taxon>
        <taxon>Bacilli</taxon>
        <taxon>Bacillales</taxon>
        <taxon>Bacillaceae</taxon>
        <taxon>Bacillus</taxon>
    </lineage>
</organism>
<dbReference type="InterPro" id="IPR020084">
    <property type="entry name" value="NUDIX_hydrolase_CS"/>
</dbReference>
<evidence type="ECO:0000313" key="5">
    <source>
        <dbReference type="EMBL" id="TYS64951.1"/>
    </source>
</evidence>